<evidence type="ECO:0000313" key="2">
    <source>
        <dbReference type="EMBL" id="NKC33844.1"/>
    </source>
</evidence>
<evidence type="ECO:0000313" key="3">
    <source>
        <dbReference type="Proteomes" id="UP000787635"/>
    </source>
</evidence>
<dbReference type="Proteomes" id="UP000787635">
    <property type="component" value="Unassembled WGS sequence"/>
</dbReference>
<reference evidence="2 3" key="1">
    <citation type="submission" date="2020-03" db="EMBL/GenBank/DDBJ databases">
        <title>Roseomonas selenitidurans sp. nov. isolated from urban soil.</title>
        <authorList>
            <person name="Liu H."/>
        </authorList>
    </citation>
    <scope>NUCLEOTIDE SEQUENCE [LARGE SCALE GENOMIC DNA]</scope>
    <source>
        <strain evidence="2 3">BU-1</strain>
    </source>
</reference>
<gene>
    <name evidence="2" type="ORF">HEQ75_23485</name>
</gene>
<dbReference type="InterPro" id="IPR018874">
    <property type="entry name" value="Phage_Mx8_p63_C"/>
</dbReference>
<feature type="domain" description="Bacteriophage Mx8 p63 C-terminal" evidence="1">
    <location>
        <begin position="89"/>
        <end position="181"/>
    </location>
</feature>
<dbReference type="RefSeq" id="WP_168034563.1">
    <property type="nucleotide sequence ID" value="NZ_JAAVNE010000056.1"/>
</dbReference>
<organism evidence="2 3">
    <name type="scientific">Falsiroseomonas selenitidurans</name>
    <dbReference type="NCBI Taxonomy" id="2716335"/>
    <lineage>
        <taxon>Bacteria</taxon>
        <taxon>Pseudomonadati</taxon>
        <taxon>Pseudomonadota</taxon>
        <taxon>Alphaproteobacteria</taxon>
        <taxon>Acetobacterales</taxon>
        <taxon>Roseomonadaceae</taxon>
        <taxon>Falsiroseomonas</taxon>
    </lineage>
</organism>
<evidence type="ECO:0000259" key="1">
    <source>
        <dbReference type="Pfam" id="PF10546"/>
    </source>
</evidence>
<sequence>MLALIANPIRFAHPSGGNLAYGYPATILADICDAVLVARQANALQKQQAHIAEQCEILVRGFARVGIIALVDEATGYQEVRDRKALEEILNKYISEEFRKWTKTFPDEYFSNIFRLRGWKAASTPTARPGALAQYTNDIVYARLAPGVLEELQNLNPTDGHGRRKKKLFQHLTGDYGHPKLKKHLDDVVVIMQAAASWQEFRKLLERVKPRVNVPGQLPLAPDIPDEDA</sequence>
<keyword evidence="3" id="KW-1185">Reference proteome</keyword>
<name>A0ABX1E9E5_9PROT</name>
<dbReference type="EMBL" id="JAAVNE010000056">
    <property type="protein sequence ID" value="NKC33844.1"/>
    <property type="molecule type" value="Genomic_DNA"/>
</dbReference>
<comment type="caution">
    <text evidence="2">The sequence shown here is derived from an EMBL/GenBank/DDBJ whole genome shotgun (WGS) entry which is preliminary data.</text>
</comment>
<protein>
    <recommendedName>
        <fullName evidence="1">Bacteriophage Mx8 p63 C-terminal domain-containing protein</fullName>
    </recommendedName>
</protein>
<proteinExistence type="predicted"/>
<accession>A0ABX1E9E5</accession>
<dbReference type="Pfam" id="PF10546">
    <property type="entry name" value="P63C"/>
    <property type="match status" value="1"/>
</dbReference>